<gene>
    <name evidence="2" type="ORF">ATE80_24870</name>
</gene>
<name>A0A100Y1X0_9ACTN</name>
<evidence type="ECO:0000313" key="2">
    <source>
        <dbReference type="EMBL" id="KUH36192.1"/>
    </source>
</evidence>
<sequence length="96" mass="9869">MRGGRPLMEPAAPASRPLGPDVGPGTVLVAWLRAARALVPGLPPRPRARPPAALSCPAARPRVGPLGSRVRAAAVLVAWLRAARALVPGRRAPRGA</sequence>
<evidence type="ECO:0000313" key="3">
    <source>
        <dbReference type="Proteomes" id="UP000054011"/>
    </source>
</evidence>
<dbReference type="AlphaFoldDB" id="A0A100Y1X0"/>
<organism evidence="2 3">
    <name type="scientific">Streptomyces kanasensis</name>
    <dbReference type="NCBI Taxonomy" id="936756"/>
    <lineage>
        <taxon>Bacteria</taxon>
        <taxon>Bacillati</taxon>
        <taxon>Actinomycetota</taxon>
        <taxon>Actinomycetes</taxon>
        <taxon>Kitasatosporales</taxon>
        <taxon>Streptomycetaceae</taxon>
        <taxon>Streptomyces</taxon>
    </lineage>
</organism>
<dbReference type="EMBL" id="LNSV01000088">
    <property type="protein sequence ID" value="KUH36192.1"/>
    <property type="molecule type" value="Genomic_DNA"/>
</dbReference>
<accession>A0A100Y1X0</accession>
<reference evidence="2 3" key="1">
    <citation type="submission" date="2015-11" db="EMBL/GenBank/DDBJ databases">
        <title>Genome-wide analysis reveals the secondary metabolome in Streptomyces kanasensis ZX01.</title>
        <authorList>
            <person name="Zhang G."/>
            <person name="Han L."/>
            <person name="Feng J."/>
            <person name="Zhang X."/>
        </authorList>
    </citation>
    <scope>NUCLEOTIDE SEQUENCE [LARGE SCALE GENOMIC DNA]</scope>
    <source>
        <strain evidence="2 3">ZX01</strain>
    </source>
</reference>
<proteinExistence type="predicted"/>
<comment type="caution">
    <text evidence="2">The sequence shown here is derived from an EMBL/GenBank/DDBJ whole genome shotgun (WGS) entry which is preliminary data.</text>
</comment>
<protein>
    <submittedName>
        <fullName evidence="2">Uncharacterized protein</fullName>
    </submittedName>
</protein>
<feature type="region of interest" description="Disordered" evidence="1">
    <location>
        <begin position="41"/>
        <end position="60"/>
    </location>
</feature>
<feature type="non-terminal residue" evidence="2">
    <location>
        <position position="96"/>
    </location>
</feature>
<keyword evidence="3" id="KW-1185">Reference proteome</keyword>
<dbReference type="Proteomes" id="UP000054011">
    <property type="component" value="Unassembled WGS sequence"/>
</dbReference>
<evidence type="ECO:0000256" key="1">
    <source>
        <dbReference type="SAM" id="MobiDB-lite"/>
    </source>
</evidence>
<feature type="compositionally biased region" description="Low complexity" evidence="1">
    <location>
        <begin position="50"/>
        <end position="60"/>
    </location>
</feature>